<dbReference type="AlphaFoldDB" id="A0A1P8WMR7"/>
<gene>
    <name evidence="1" type="ORF">Fuma_05009</name>
</gene>
<dbReference type="InterPro" id="IPR012675">
    <property type="entry name" value="Beta-grasp_dom_sf"/>
</dbReference>
<dbReference type="PANTHER" id="PTHR38031:SF1">
    <property type="entry name" value="SULFUR CARRIER PROTEIN CYSO"/>
    <property type="match status" value="1"/>
</dbReference>
<dbReference type="STRING" id="1891926.Fuma_05009"/>
<reference evidence="1 2" key="1">
    <citation type="journal article" date="2016" name="Front. Microbiol.">
        <title>Fuerstia marisgermanicae gen. nov., sp. nov., an Unusual Member of the Phylum Planctomycetes from the German Wadden Sea.</title>
        <authorList>
            <person name="Kohn T."/>
            <person name="Heuer A."/>
            <person name="Jogler M."/>
            <person name="Vollmers J."/>
            <person name="Boedeker C."/>
            <person name="Bunk B."/>
            <person name="Rast P."/>
            <person name="Borchert D."/>
            <person name="Glockner I."/>
            <person name="Freese H.M."/>
            <person name="Klenk H.P."/>
            <person name="Overmann J."/>
            <person name="Kaster A.K."/>
            <person name="Rohde M."/>
            <person name="Wiegand S."/>
            <person name="Jogler C."/>
        </authorList>
    </citation>
    <scope>NUCLEOTIDE SEQUENCE [LARGE SCALE GENOMIC DNA]</scope>
    <source>
        <strain evidence="1 2">NH11</strain>
    </source>
</reference>
<accession>A0A1P8WMR7</accession>
<name>A0A1P8WMR7_9PLAN</name>
<dbReference type="KEGG" id="fmr:Fuma_05009"/>
<dbReference type="Proteomes" id="UP000187735">
    <property type="component" value="Chromosome"/>
</dbReference>
<keyword evidence="2" id="KW-1185">Reference proteome</keyword>
<evidence type="ECO:0000313" key="2">
    <source>
        <dbReference type="Proteomes" id="UP000187735"/>
    </source>
</evidence>
<evidence type="ECO:0000313" key="1">
    <source>
        <dbReference type="EMBL" id="APZ95353.1"/>
    </source>
</evidence>
<dbReference type="PANTHER" id="PTHR38031">
    <property type="entry name" value="SULFUR CARRIER PROTEIN SLR0821-RELATED"/>
    <property type="match status" value="1"/>
</dbReference>
<dbReference type="Gene3D" id="3.10.20.30">
    <property type="match status" value="1"/>
</dbReference>
<dbReference type="RefSeq" id="WP_145944368.1">
    <property type="nucleotide sequence ID" value="NZ_CP017641.1"/>
</dbReference>
<dbReference type="InterPro" id="IPR016155">
    <property type="entry name" value="Mopterin_synth/thiamin_S_b"/>
</dbReference>
<proteinExistence type="predicted"/>
<dbReference type="EMBL" id="CP017641">
    <property type="protein sequence ID" value="APZ95353.1"/>
    <property type="molecule type" value="Genomic_DNA"/>
</dbReference>
<dbReference type="InterPro" id="IPR003749">
    <property type="entry name" value="ThiS/MoaD-like"/>
</dbReference>
<dbReference type="OrthoDB" id="9156098at2"/>
<dbReference type="InterPro" id="IPR052045">
    <property type="entry name" value="Sulfur_Carrier/Prot_Modifier"/>
</dbReference>
<organism evidence="1 2">
    <name type="scientific">Fuerstiella marisgermanici</name>
    <dbReference type="NCBI Taxonomy" id="1891926"/>
    <lineage>
        <taxon>Bacteria</taxon>
        <taxon>Pseudomonadati</taxon>
        <taxon>Planctomycetota</taxon>
        <taxon>Planctomycetia</taxon>
        <taxon>Planctomycetales</taxon>
        <taxon>Planctomycetaceae</taxon>
        <taxon>Fuerstiella</taxon>
    </lineage>
</organism>
<sequence>MKTRLLIPAVLRKYSNDELEISFDGDTVGELLRQLKQVNPAVYGCICDETGRMRKHINLFLDNKILRRDDFDRKLEPGVVVSVFQAVSGG</sequence>
<dbReference type="SUPFAM" id="SSF54285">
    <property type="entry name" value="MoaD/ThiS"/>
    <property type="match status" value="1"/>
</dbReference>
<protein>
    <submittedName>
        <fullName evidence="1">MoaD family protein</fullName>
    </submittedName>
</protein>
<dbReference type="Pfam" id="PF02597">
    <property type="entry name" value="ThiS"/>
    <property type="match status" value="1"/>
</dbReference>